<comment type="caution">
    <text evidence="1">The sequence shown here is derived from an EMBL/GenBank/DDBJ whole genome shotgun (WGS) entry which is preliminary data.</text>
</comment>
<name>A0A8J3ZJK0_9ACTN</name>
<proteinExistence type="predicted"/>
<dbReference type="AlphaFoldDB" id="A0A8J3ZJK0"/>
<gene>
    <name evidence="1" type="ORF">Vau01_106810</name>
</gene>
<keyword evidence="2" id="KW-1185">Reference proteome</keyword>
<accession>A0A8J3ZJK0</accession>
<reference evidence="1" key="1">
    <citation type="submission" date="2021-01" db="EMBL/GenBank/DDBJ databases">
        <title>Whole genome shotgun sequence of Virgisporangium aurantiacum NBRC 16421.</title>
        <authorList>
            <person name="Komaki H."/>
            <person name="Tamura T."/>
        </authorList>
    </citation>
    <scope>NUCLEOTIDE SEQUENCE</scope>
    <source>
        <strain evidence="1">NBRC 16421</strain>
    </source>
</reference>
<evidence type="ECO:0000313" key="1">
    <source>
        <dbReference type="EMBL" id="GIJ63165.1"/>
    </source>
</evidence>
<sequence length="106" mass="11158">MWTALRRALVHGHPGYRCRHGNVRAGPAPAGGPKPIYLREDVLVAKIGLQAASPAGDAGADAGDMAAYLRANHLTVVCDRNTIIITSQPTTSLSLALKQRPPPDPS</sequence>
<dbReference type="EMBL" id="BOPG01000089">
    <property type="protein sequence ID" value="GIJ63165.1"/>
    <property type="molecule type" value="Genomic_DNA"/>
</dbReference>
<dbReference type="Proteomes" id="UP000612585">
    <property type="component" value="Unassembled WGS sequence"/>
</dbReference>
<organism evidence="1 2">
    <name type="scientific">Virgisporangium aurantiacum</name>
    <dbReference type="NCBI Taxonomy" id="175570"/>
    <lineage>
        <taxon>Bacteria</taxon>
        <taxon>Bacillati</taxon>
        <taxon>Actinomycetota</taxon>
        <taxon>Actinomycetes</taxon>
        <taxon>Micromonosporales</taxon>
        <taxon>Micromonosporaceae</taxon>
        <taxon>Virgisporangium</taxon>
    </lineage>
</organism>
<evidence type="ECO:0000313" key="2">
    <source>
        <dbReference type="Proteomes" id="UP000612585"/>
    </source>
</evidence>
<protein>
    <submittedName>
        <fullName evidence="1">Uncharacterized protein</fullName>
    </submittedName>
</protein>